<dbReference type="PROSITE" id="PS50949">
    <property type="entry name" value="HTH_GNTR"/>
    <property type="match status" value="1"/>
</dbReference>
<dbReference type="SMART" id="SM00345">
    <property type="entry name" value="HTH_GNTR"/>
    <property type="match status" value="1"/>
</dbReference>
<dbReference type="Pfam" id="PF00392">
    <property type="entry name" value="GntR"/>
    <property type="match status" value="1"/>
</dbReference>
<gene>
    <name evidence="6" type="ORF">MQN93_17075</name>
</gene>
<dbReference type="EMBL" id="JALDAX010000005">
    <property type="protein sequence ID" value="MCI3241432.1"/>
    <property type="molecule type" value="Genomic_DNA"/>
</dbReference>
<evidence type="ECO:0000256" key="1">
    <source>
        <dbReference type="ARBA" id="ARBA00023015"/>
    </source>
</evidence>
<keyword evidence="3" id="KW-0804">Transcription</keyword>
<protein>
    <submittedName>
        <fullName evidence="6">Winged helix-turn-helix domain-containing protein</fullName>
    </submittedName>
</protein>
<evidence type="ECO:0000313" key="6">
    <source>
        <dbReference type="EMBL" id="MCI3241432.1"/>
    </source>
</evidence>
<evidence type="ECO:0000313" key="7">
    <source>
        <dbReference type="Proteomes" id="UP001165270"/>
    </source>
</evidence>
<keyword evidence="7" id="KW-1185">Reference proteome</keyword>
<feature type="domain" description="HTH gntR-type" evidence="5">
    <location>
        <begin position="23"/>
        <end position="92"/>
    </location>
</feature>
<evidence type="ECO:0000256" key="4">
    <source>
        <dbReference type="SAM" id="MobiDB-lite"/>
    </source>
</evidence>
<dbReference type="InterPro" id="IPR036390">
    <property type="entry name" value="WH_DNA-bd_sf"/>
</dbReference>
<dbReference type="RefSeq" id="WP_078516709.1">
    <property type="nucleotide sequence ID" value="NZ_JALDAX010000005.1"/>
</dbReference>
<name>A0ABS9XIL3_9ACTN</name>
<evidence type="ECO:0000259" key="5">
    <source>
        <dbReference type="PROSITE" id="PS50949"/>
    </source>
</evidence>
<dbReference type="Gene3D" id="1.10.10.10">
    <property type="entry name" value="Winged helix-like DNA-binding domain superfamily/Winged helix DNA-binding domain"/>
    <property type="match status" value="1"/>
</dbReference>
<evidence type="ECO:0000256" key="2">
    <source>
        <dbReference type="ARBA" id="ARBA00023125"/>
    </source>
</evidence>
<organism evidence="6 7">
    <name type="scientific">Streptomyces spinosisporus</name>
    <dbReference type="NCBI Taxonomy" id="2927582"/>
    <lineage>
        <taxon>Bacteria</taxon>
        <taxon>Bacillati</taxon>
        <taxon>Actinomycetota</taxon>
        <taxon>Actinomycetes</taxon>
        <taxon>Kitasatosporales</taxon>
        <taxon>Streptomycetaceae</taxon>
        <taxon>Streptomyces</taxon>
    </lineage>
</organism>
<keyword evidence="1" id="KW-0805">Transcription regulation</keyword>
<dbReference type="PRINTS" id="PR00035">
    <property type="entry name" value="HTHGNTR"/>
</dbReference>
<dbReference type="PANTHER" id="PTHR43537">
    <property type="entry name" value="TRANSCRIPTIONAL REGULATOR, GNTR FAMILY"/>
    <property type="match status" value="1"/>
</dbReference>
<keyword evidence="2" id="KW-0238">DNA-binding</keyword>
<reference evidence="6" key="1">
    <citation type="submission" date="2022-03" db="EMBL/GenBank/DDBJ databases">
        <title>Streptomyces 7R015 and 7R016 isolated from Barleria lupulina in Thailand.</title>
        <authorList>
            <person name="Kanchanasin P."/>
            <person name="Phongsopitanun W."/>
            <person name="Tanasupawat S."/>
        </authorList>
    </citation>
    <scope>NUCLEOTIDE SEQUENCE</scope>
    <source>
        <strain evidence="6">7R016</strain>
    </source>
</reference>
<feature type="region of interest" description="Disordered" evidence="4">
    <location>
        <begin position="1"/>
        <end position="28"/>
    </location>
</feature>
<dbReference type="InterPro" id="IPR036388">
    <property type="entry name" value="WH-like_DNA-bd_sf"/>
</dbReference>
<dbReference type="InterPro" id="IPR000524">
    <property type="entry name" value="Tscrpt_reg_HTH_GntR"/>
</dbReference>
<dbReference type="SUPFAM" id="SSF46785">
    <property type="entry name" value="Winged helix' DNA-binding domain"/>
    <property type="match status" value="1"/>
</dbReference>
<proteinExistence type="predicted"/>
<dbReference type="Proteomes" id="UP001165270">
    <property type="component" value="Unassembled WGS sequence"/>
</dbReference>
<dbReference type="CDD" id="cd07377">
    <property type="entry name" value="WHTH_GntR"/>
    <property type="match status" value="1"/>
</dbReference>
<comment type="caution">
    <text evidence="6">The sequence shown here is derived from an EMBL/GenBank/DDBJ whole genome shotgun (WGS) entry which is preliminary data.</text>
</comment>
<accession>A0ABS9XIL3</accession>
<dbReference type="PANTHER" id="PTHR43537:SF24">
    <property type="entry name" value="GLUCONATE OPERON TRANSCRIPTIONAL REPRESSOR"/>
    <property type="match status" value="1"/>
</dbReference>
<evidence type="ECO:0000256" key="3">
    <source>
        <dbReference type="ARBA" id="ARBA00023163"/>
    </source>
</evidence>
<sequence>MVVDPKHASVNGRKRSQRPRTSLASHQDVADELRARIRSGELRPGQRMPTQATLADEFGVERGAVRQALRILQSEHLLTNVSKGSPATVAPDLGLGKALAGPGAPPLPTMVALAPRIEDAFAATHVEIDALCLTSVSLTLAIGEPLRRIHEGRLKPAKVDVRVLLPSRDIDLAFPTPVDLTADGRLQRRWLAQRNAQGQVLRHNLLALRATHGIEVNVAFRALPFTPPVKLYLLNGMEALFAYYTLTRREEEVDHEPLEMYDAEGTQSMLFAFAQGAGLRDTTFVEQSHLWFNALWETISSELVLTS</sequence>